<evidence type="ECO:0000256" key="2">
    <source>
        <dbReference type="ARBA" id="ARBA00022515"/>
    </source>
</evidence>
<keyword evidence="2 12" id="KW-0639">Primosome</keyword>
<keyword evidence="8 12" id="KW-0238">DNA-binding</keyword>
<keyword evidence="15" id="KW-1185">Reference proteome</keyword>
<evidence type="ECO:0000256" key="9">
    <source>
        <dbReference type="ARBA" id="ARBA00023235"/>
    </source>
</evidence>
<dbReference type="InterPro" id="IPR027417">
    <property type="entry name" value="P-loop_NTPase"/>
</dbReference>
<dbReference type="CDD" id="cd00984">
    <property type="entry name" value="DnaB_C"/>
    <property type="match status" value="1"/>
</dbReference>
<dbReference type="InterPro" id="IPR007694">
    <property type="entry name" value="DNA_helicase_DnaB-like_C"/>
</dbReference>
<dbReference type="Gene3D" id="3.40.50.300">
    <property type="entry name" value="P-loop containing nucleotide triphosphate hydrolases"/>
    <property type="match status" value="1"/>
</dbReference>
<organism evidence="14 15">
    <name type="scientific">Pseudoramibacter alactolyticus ATCC 23263</name>
    <dbReference type="NCBI Taxonomy" id="887929"/>
    <lineage>
        <taxon>Bacteria</taxon>
        <taxon>Bacillati</taxon>
        <taxon>Bacillota</taxon>
        <taxon>Clostridia</taxon>
        <taxon>Eubacteriales</taxon>
        <taxon>Eubacteriaceae</taxon>
        <taxon>Pseudoramibacter</taxon>
    </lineage>
</organism>
<dbReference type="GO" id="GO:0005829">
    <property type="term" value="C:cytosol"/>
    <property type="evidence" value="ECO:0007669"/>
    <property type="project" value="TreeGrafter"/>
</dbReference>
<proteinExistence type="inferred from homology"/>
<dbReference type="HOGENOM" id="CLU_005373_0_0_9"/>
<dbReference type="GO" id="GO:0006269">
    <property type="term" value="P:DNA replication, synthesis of primer"/>
    <property type="evidence" value="ECO:0007669"/>
    <property type="project" value="UniProtKB-UniRule"/>
</dbReference>
<dbReference type="PROSITE" id="PS51199">
    <property type="entry name" value="SF4_HELICASE"/>
    <property type="match status" value="1"/>
</dbReference>
<evidence type="ECO:0000313" key="14">
    <source>
        <dbReference type="EMBL" id="EFV01100.1"/>
    </source>
</evidence>
<evidence type="ECO:0000256" key="8">
    <source>
        <dbReference type="ARBA" id="ARBA00023125"/>
    </source>
</evidence>
<dbReference type="GO" id="GO:0016887">
    <property type="term" value="F:ATP hydrolysis activity"/>
    <property type="evidence" value="ECO:0007669"/>
    <property type="project" value="RHEA"/>
</dbReference>
<keyword evidence="9" id="KW-0413">Isomerase</keyword>
<keyword evidence="3 12" id="KW-0235">DNA replication</keyword>
<dbReference type="EC" id="5.6.2.3" evidence="11 12"/>
<dbReference type="GO" id="GO:0005524">
    <property type="term" value="F:ATP binding"/>
    <property type="evidence" value="ECO:0007669"/>
    <property type="project" value="UniProtKB-UniRule"/>
</dbReference>
<dbReference type="InterPro" id="IPR036185">
    <property type="entry name" value="DNA_heli_DnaB-like_N_sf"/>
</dbReference>
<keyword evidence="7 12" id="KW-0067">ATP-binding</keyword>
<keyword evidence="6 12" id="KW-0347">Helicase</keyword>
<reference evidence="14 15" key="1">
    <citation type="submission" date="2010-12" db="EMBL/GenBank/DDBJ databases">
        <authorList>
            <person name="Muzny D."/>
            <person name="Qin X."/>
            <person name="Deng J."/>
            <person name="Jiang H."/>
            <person name="Liu Y."/>
            <person name="Qu J."/>
            <person name="Song X.-Z."/>
            <person name="Zhang L."/>
            <person name="Thornton R."/>
            <person name="Coyle M."/>
            <person name="Francisco L."/>
            <person name="Jackson L."/>
            <person name="Javaid M."/>
            <person name="Korchina V."/>
            <person name="Kovar C."/>
            <person name="Mata R."/>
            <person name="Mathew T."/>
            <person name="Ngo R."/>
            <person name="Nguyen L."/>
            <person name="Nguyen N."/>
            <person name="Okwuonu G."/>
            <person name="Ongeri F."/>
            <person name="Pham C."/>
            <person name="Simmons D."/>
            <person name="Wilczek-Boney K."/>
            <person name="Hale W."/>
            <person name="Jakkamsetti A."/>
            <person name="Pham P."/>
            <person name="Ruth R."/>
            <person name="San Lucas F."/>
            <person name="Warren J."/>
            <person name="Zhang J."/>
            <person name="Zhao Z."/>
            <person name="Zhou C."/>
            <person name="Zhu D."/>
            <person name="Lee S."/>
            <person name="Bess C."/>
            <person name="Blankenburg K."/>
            <person name="Forbes L."/>
            <person name="Fu Q."/>
            <person name="Gubbala S."/>
            <person name="Hirani K."/>
            <person name="Jayaseelan J.C."/>
            <person name="Lara F."/>
            <person name="Munidasa M."/>
            <person name="Palculict T."/>
            <person name="Patil S."/>
            <person name="Pu L.-L."/>
            <person name="Saada N."/>
            <person name="Tang L."/>
            <person name="Weissenberger G."/>
            <person name="Zhu Y."/>
            <person name="Hemphill L."/>
            <person name="Shang Y."/>
            <person name="Youmans B."/>
            <person name="Ayvaz T."/>
            <person name="Ross M."/>
            <person name="Santibanez J."/>
            <person name="Aqrawi P."/>
            <person name="Gross S."/>
            <person name="Joshi V."/>
            <person name="Fowler G."/>
            <person name="Nazareth L."/>
            <person name="Reid J."/>
            <person name="Worley K."/>
            <person name="Petrosino J."/>
            <person name="Highlander S."/>
            <person name="Gibbs R."/>
        </authorList>
    </citation>
    <scope>NUCLEOTIDE SEQUENCE [LARGE SCALE GENOMIC DNA]</scope>
    <source>
        <strain evidence="14 15">ATCC 23263</strain>
    </source>
</reference>
<evidence type="ECO:0000256" key="5">
    <source>
        <dbReference type="ARBA" id="ARBA00022801"/>
    </source>
</evidence>
<dbReference type="OrthoDB" id="9773982at2"/>
<dbReference type="Pfam" id="PF03796">
    <property type="entry name" value="DnaB_C"/>
    <property type="match status" value="1"/>
</dbReference>
<protein>
    <recommendedName>
        <fullName evidence="11 12">Replicative DNA helicase</fullName>
        <ecNumber evidence="11 12">5.6.2.3</ecNumber>
    </recommendedName>
</protein>
<name>E6MIK4_9FIRM</name>
<dbReference type="InterPro" id="IPR007693">
    <property type="entry name" value="DNA_helicase_DnaB-like_N"/>
</dbReference>
<evidence type="ECO:0000256" key="3">
    <source>
        <dbReference type="ARBA" id="ARBA00022705"/>
    </source>
</evidence>
<dbReference type="NCBIfam" id="NF004384">
    <property type="entry name" value="PRK05748.1"/>
    <property type="match status" value="1"/>
</dbReference>
<dbReference type="FunFam" id="3.40.50.300:FF:000076">
    <property type="entry name" value="Replicative DNA helicase"/>
    <property type="match status" value="1"/>
</dbReference>
<dbReference type="GO" id="GO:0003677">
    <property type="term" value="F:DNA binding"/>
    <property type="evidence" value="ECO:0007669"/>
    <property type="project" value="UniProtKB-UniRule"/>
</dbReference>
<dbReference type="STRING" id="887929.HMP0721_1839"/>
<evidence type="ECO:0000313" key="15">
    <source>
        <dbReference type="Proteomes" id="UP000004754"/>
    </source>
</evidence>
<comment type="catalytic activity">
    <reaction evidence="10 12">
        <text>ATP + H2O = ADP + phosphate + H(+)</text>
        <dbReference type="Rhea" id="RHEA:13065"/>
        <dbReference type="ChEBI" id="CHEBI:15377"/>
        <dbReference type="ChEBI" id="CHEBI:15378"/>
        <dbReference type="ChEBI" id="CHEBI:30616"/>
        <dbReference type="ChEBI" id="CHEBI:43474"/>
        <dbReference type="ChEBI" id="CHEBI:456216"/>
        <dbReference type="EC" id="5.6.2.3"/>
    </reaction>
</comment>
<dbReference type="SUPFAM" id="SSF52540">
    <property type="entry name" value="P-loop containing nucleoside triphosphate hydrolases"/>
    <property type="match status" value="1"/>
</dbReference>
<dbReference type="SMART" id="SM00382">
    <property type="entry name" value="AAA"/>
    <property type="match status" value="1"/>
</dbReference>
<evidence type="ECO:0000256" key="6">
    <source>
        <dbReference type="ARBA" id="ARBA00022806"/>
    </source>
</evidence>
<dbReference type="Pfam" id="PF00772">
    <property type="entry name" value="DnaB"/>
    <property type="match status" value="1"/>
</dbReference>
<keyword evidence="4 12" id="KW-0547">Nucleotide-binding</keyword>
<evidence type="ECO:0000256" key="7">
    <source>
        <dbReference type="ARBA" id="ARBA00022840"/>
    </source>
</evidence>
<dbReference type="AlphaFoldDB" id="E6MIK4"/>
<dbReference type="GO" id="GO:1990077">
    <property type="term" value="C:primosome complex"/>
    <property type="evidence" value="ECO:0007669"/>
    <property type="project" value="UniProtKB-UniRule"/>
</dbReference>
<dbReference type="InterPro" id="IPR016136">
    <property type="entry name" value="DNA_helicase_N/primase_C"/>
</dbReference>
<dbReference type="InterPro" id="IPR003593">
    <property type="entry name" value="AAA+_ATPase"/>
</dbReference>
<dbReference type="Gene3D" id="1.10.860.10">
    <property type="entry name" value="DNAb Helicase, Chain A"/>
    <property type="match status" value="1"/>
</dbReference>
<dbReference type="PANTHER" id="PTHR30153">
    <property type="entry name" value="REPLICATIVE DNA HELICASE DNAB"/>
    <property type="match status" value="1"/>
</dbReference>
<dbReference type="FunFam" id="1.10.860.10:FF:000001">
    <property type="entry name" value="Replicative DNA helicase"/>
    <property type="match status" value="1"/>
</dbReference>
<evidence type="ECO:0000259" key="13">
    <source>
        <dbReference type="PROSITE" id="PS51199"/>
    </source>
</evidence>
<dbReference type="PANTHER" id="PTHR30153:SF2">
    <property type="entry name" value="REPLICATIVE DNA HELICASE"/>
    <property type="match status" value="1"/>
</dbReference>
<dbReference type="EMBL" id="AEQN01000023">
    <property type="protein sequence ID" value="EFV01100.1"/>
    <property type="molecule type" value="Genomic_DNA"/>
</dbReference>
<comment type="function">
    <text evidence="12">The main replicative DNA helicase, it participates in initiation and elongation during chromosome replication. Travels ahead of the DNA replisome, separating dsDNA into templates for DNA synthesis. A processive ATP-dependent 5'-3' DNA helicase it has DNA-dependent ATPase activity.</text>
</comment>
<dbReference type="GO" id="GO:0043139">
    <property type="term" value="F:5'-3' DNA helicase activity"/>
    <property type="evidence" value="ECO:0007669"/>
    <property type="project" value="UniProtKB-EC"/>
</dbReference>
<dbReference type="GO" id="GO:0042802">
    <property type="term" value="F:identical protein binding"/>
    <property type="evidence" value="ECO:0007669"/>
    <property type="project" value="UniProtKB-ARBA"/>
</dbReference>
<dbReference type="Proteomes" id="UP000004754">
    <property type="component" value="Unassembled WGS sequence"/>
</dbReference>
<evidence type="ECO:0000256" key="11">
    <source>
        <dbReference type="NCBIfam" id="TIGR00665"/>
    </source>
</evidence>
<accession>E6MIK4</accession>
<dbReference type="eggNOG" id="COG0305">
    <property type="taxonomic scope" value="Bacteria"/>
</dbReference>
<feature type="domain" description="SF4 helicase" evidence="13">
    <location>
        <begin position="177"/>
        <end position="442"/>
    </location>
</feature>
<dbReference type="RefSeq" id="WP_006599261.1">
    <property type="nucleotide sequence ID" value="NZ_GL622359.1"/>
</dbReference>
<comment type="similarity">
    <text evidence="1 12">Belongs to the helicase family. DnaB subfamily.</text>
</comment>
<comment type="caution">
    <text evidence="14">The sequence shown here is derived from an EMBL/GenBank/DDBJ whole genome shotgun (WGS) entry which is preliminary data.</text>
</comment>
<dbReference type="SUPFAM" id="SSF48024">
    <property type="entry name" value="N-terminal domain of DnaB helicase"/>
    <property type="match status" value="1"/>
</dbReference>
<gene>
    <name evidence="14" type="primary">dnaB</name>
    <name evidence="14" type="ORF">HMP0721_1839</name>
</gene>
<keyword evidence="5 12" id="KW-0378">Hydrolase</keyword>
<evidence type="ECO:0000256" key="1">
    <source>
        <dbReference type="ARBA" id="ARBA00008428"/>
    </source>
</evidence>
<evidence type="ECO:0000256" key="4">
    <source>
        <dbReference type="ARBA" id="ARBA00022741"/>
    </source>
</evidence>
<sequence length="452" mass="50307">MPTNPRQLPHSAEAEASVLGGLIMNAEKLMVAEEHLRAEDFYDPRNQQIYQNILAMREAGQPLDLVTLTQRLTDVDLIEKIGGPAYLAALVQQVPMLSNFENYCVIVQDQALLRRLVQASSDILDDCYGEYESVADVVEAAERKIFQVGEGQIKGDFAAIGDVVGETIQHIEEVRTHRGETTGLATGFKELDFKTSGLQKSDLIYVAARPSMGKTAFALNLAQHAAVKEKASVAIFSLEMSRTQLVQRMLCSEGLIDLSKVRTGTMDNEEWRVMADAAGRLYGTKIKIDDTGGQSLADIRSKARRLKAESGLDLVLIDYLQLMTGRRGVENRQNEISEISRGLKALARELDCPIVCLSQLSRAPDGRPDHHPMLADLRESGSIEQDADIVLFLYRAYYYDKENSNPNMAELDVAKQRNGPTGRINLTWRSEFTRFMDWADESTYSDPGPAPF</sequence>
<dbReference type="InterPro" id="IPR007692">
    <property type="entry name" value="DNA_helicase_DnaB"/>
</dbReference>
<dbReference type="NCBIfam" id="TIGR00665">
    <property type="entry name" value="DnaB"/>
    <property type="match status" value="1"/>
</dbReference>
<evidence type="ECO:0000256" key="12">
    <source>
        <dbReference type="RuleBase" id="RU362085"/>
    </source>
</evidence>
<evidence type="ECO:0000256" key="10">
    <source>
        <dbReference type="ARBA" id="ARBA00048954"/>
    </source>
</evidence>